<sequence>MCKNNQGKQSHPHTRALKKEHLAADSNSNALFGMRAGEPITLLFFAEDVSRQGNDSLVFSLSNVELTTKPKLNIDFGGNIVSLSALQKLPLRRNVNGEGK</sequence>
<evidence type="ECO:0000313" key="1">
    <source>
        <dbReference type="EMBL" id="KAK7310216.1"/>
    </source>
</evidence>
<name>A0AAN9K575_CLITE</name>
<comment type="caution">
    <text evidence="1">The sequence shown here is derived from an EMBL/GenBank/DDBJ whole genome shotgun (WGS) entry which is preliminary data.</text>
</comment>
<dbReference type="EMBL" id="JAYKXN010000002">
    <property type="protein sequence ID" value="KAK7310216.1"/>
    <property type="molecule type" value="Genomic_DNA"/>
</dbReference>
<gene>
    <name evidence="1" type="ORF">RJT34_07584</name>
</gene>
<proteinExistence type="predicted"/>
<keyword evidence="2" id="KW-1185">Reference proteome</keyword>
<dbReference type="AlphaFoldDB" id="A0AAN9K575"/>
<dbReference type="Proteomes" id="UP001359559">
    <property type="component" value="Unassembled WGS sequence"/>
</dbReference>
<reference evidence="1 2" key="1">
    <citation type="submission" date="2024-01" db="EMBL/GenBank/DDBJ databases">
        <title>The genomes of 5 underutilized Papilionoideae crops provide insights into root nodulation and disease resistance.</title>
        <authorList>
            <person name="Yuan L."/>
        </authorList>
    </citation>
    <scope>NUCLEOTIDE SEQUENCE [LARGE SCALE GENOMIC DNA]</scope>
    <source>
        <strain evidence="1">LY-2023</strain>
        <tissue evidence="1">Leaf</tissue>
    </source>
</reference>
<protein>
    <submittedName>
        <fullName evidence="1">Uncharacterized protein</fullName>
    </submittedName>
</protein>
<accession>A0AAN9K575</accession>
<evidence type="ECO:0000313" key="2">
    <source>
        <dbReference type="Proteomes" id="UP001359559"/>
    </source>
</evidence>
<organism evidence="1 2">
    <name type="scientific">Clitoria ternatea</name>
    <name type="common">Butterfly pea</name>
    <dbReference type="NCBI Taxonomy" id="43366"/>
    <lineage>
        <taxon>Eukaryota</taxon>
        <taxon>Viridiplantae</taxon>
        <taxon>Streptophyta</taxon>
        <taxon>Embryophyta</taxon>
        <taxon>Tracheophyta</taxon>
        <taxon>Spermatophyta</taxon>
        <taxon>Magnoliopsida</taxon>
        <taxon>eudicotyledons</taxon>
        <taxon>Gunneridae</taxon>
        <taxon>Pentapetalae</taxon>
        <taxon>rosids</taxon>
        <taxon>fabids</taxon>
        <taxon>Fabales</taxon>
        <taxon>Fabaceae</taxon>
        <taxon>Papilionoideae</taxon>
        <taxon>50 kb inversion clade</taxon>
        <taxon>NPAAA clade</taxon>
        <taxon>indigoferoid/millettioid clade</taxon>
        <taxon>Phaseoleae</taxon>
        <taxon>Clitoria</taxon>
    </lineage>
</organism>